<keyword evidence="2" id="KW-1185">Reference proteome</keyword>
<dbReference type="Proteomes" id="UP000306319">
    <property type="component" value="Unassembled WGS sequence"/>
</dbReference>
<evidence type="ECO:0000313" key="1">
    <source>
        <dbReference type="EMBL" id="TGY76081.1"/>
    </source>
</evidence>
<name>A0AC61RD21_9BACT</name>
<dbReference type="EMBL" id="SRYB01000045">
    <property type="protein sequence ID" value="TGY76081.1"/>
    <property type="molecule type" value="Genomic_DNA"/>
</dbReference>
<evidence type="ECO:0000313" key="2">
    <source>
        <dbReference type="Proteomes" id="UP000306319"/>
    </source>
</evidence>
<accession>A0AC61RD21</accession>
<sequence>MTDLIREIFQTIRTNKLRTVLTGIAVTWGVFMLIVLLSMARGVTNNFQEMMVSRNTASIRIFSGNTSIPYKGNREGRRIRMKDGDMKILPENNPKYVEEVTSRIYGSGNISTPKAKISESYTGVFPSIKQEQDIRTMKEGRFITDRDLAEKAKVIVLPEYYANQLFPPDGIGACGGRVDCQGLSFKVVGVYQSNWNRSCYIPFTTARMIASDREDLGTLSVALKNVHTEEDGNTAETDIRNTLATVHNFDPADENAVYISNSFTNAIKTRQALVILDTSVWVLGILTLLTGIVGISNIMFVTVRERTHEIGIRRAIGAKPHKILTQVIAEAVGITLLFGYLGIVFGMIVTQIIAYIIGPDGPISNPTVSIAIALEVMGVLVLAGAIAGLFPAMKALKIKPVEALRDE</sequence>
<gene>
    <name evidence="1" type="ORF">E5331_18905</name>
</gene>
<protein>
    <submittedName>
        <fullName evidence="1">ABC transporter permease</fullName>
    </submittedName>
</protein>
<reference evidence="1" key="1">
    <citation type="submission" date="2019-04" db="EMBL/GenBank/DDBJ databases">
        <title>Microbes associate with the intestines of laboratory mice.</title>
        <authorList>
            <person name="Navarre W."/>
            <person name="Wong E."/>
            <person name="Huang K."/>
            <person name="Tropini C."/>
            <person name="Ng K."/>
            <person name="Yu B."/>
        </authorList>
    </citation>
    <scope>NUCLEOTIDE SEQUENCE</scope>
    <source>
        <strain evidence="1">NM04_E33</strain>
    </source>
</reference>
<organism evidence="1 2">
    <name type="scientific">Lepagella muris</name>
    <dbReference type="NCBI Taxonomy" id="3032870"/>
    <lineage>
        <taxon>Bacteria</taxon>
        <taxon>Pseudomonadati</taxon>
        <taxon>Bacteroidota</taxon>
        <taxon>Bacteroidia</taxon>
        <taxon>Bacteroidales</taxon>
        <taxon>Muribaculaceae</taxon>
        <taxon>Lepagella</taxon>
    </lineage>
</organism>
<comment type="caution">
    <text evidence="1">The sequence shown here is derived from an EMBL/GenBank/DDBJ whole genome shotgun (WGS) entry which is preliminary data.</text>
</comment>
<proteinExistence type="predicted"/>